<reference evidence="3" key="1">
    <citation type="journal article" date="2020" name="mSystems">
        <title>Genome- and Community-Level Interaction Insights into Carbon Utilization and Element Cycling Functions of Hydrothermarchaeota in Hydrothermal Sediment.</title>
        <authorList>
            <person name="Zhou Z."/>
            <person name="Liu Y."/>
            <person name="Xu W."/>
            <person name="Pan J."/>
            <person name="Luo Z.H."/>
            <person name="Li M."/>
        </authorList>
    </citation>
    <scope>NUCLEOTIDE SEQUENCE [LARGE SCALE GENOMIC DNA]</scope>
    <source>
        <strain evidence="3">HyVt-76</strain>
    </source>
</reference>
<dbReference type="AlphaFoldDB" id="A0A7V5LJ06"/>
<comment type="caution">
    <text evidence="3">The sequence shown here is derived from an EMBL/GenBank/DDBJ whole genome shotgun (WGS) entry which is preliminary data.</text>
</comment>
<keyword evidence="2" id="KW-0560">Oxidoreductase</keyword>
<dbReference type="PRINTS" id="PR00081">
    <property type="entry name" value="GDHRDH"/>
</dbReference>
<comment type="similarity">
    <text evidence="1">Belongs to the short-chain dehydrogenases/reductases (SDR) family.</text>
</comment>
<dbReference type="EMBL" id="DRTD01000327">
    <property type="protein sequence ID" value="HHE55001.1"/>
    <property type="molecule type" value="Genomic_DNA"/>
</dbReference>
<sequence length="205" mass="22807">MANKWALVTGAGSGIGQAISVELADKHQVKVLAVGRTLSKLQQTKAYNPQKIEILSADVASEEGRQAISTFVKKIERLDYLIHNAAQLQPVKPLRKVGLSEWRQHFAVNVEGPLFLTQKLLPYLAEQARILHISSGAAHHAYAGWGAYCTSKAALHMLYQVWNKELNARNIFVGSVRPGVVNTPMQDQVREARKEDFPALDRFIQ</sequence>
<dbReference type="PANTHER" id="PTHR42901:SF1">
    <property type="entry name" value="ALCOHOL DEHYDROGENASE"/>
    <property type="match status" value="1"/>
</dbReference>
<dbReference type="SUPFAM" id="SSF51735">
    <property type="entry name" value="NAD(P)-binding Rossmann-fold domains"/>
    <property type="match status" value="1"/>
</dbReference>
<dbReference type="GO" id="GO:0016491">
    <property type="term" value="F:oxidoreductase activity"/>
    <property type="evidence" value="ECO:0007669"/>
    <property type="project" value="UniProtKB-KW"/>
</dbReference>
<dbReference type="InterPro" id="IPR002347">
    <property type="entry name" value="SDR_fam"/>
</dbReference>
<name>A0A7V5LJ06_CALAY</name>
<evidence type="ECO:0000256" key="1">
    <source>
        <dbReference type="ARBA" id="ARBA00006484"/>
    </source>
</evidence>
<evidence type="ECO:0000256" key="2">
    <source>
        <dbReference type="ARBA" id="ARBA00023002"/>
    </source>
</evidence>
<dbReference type="Pfam" id="PF00106">
    <property type="entry name" value="adh_short"/>
    <property type="match status" value="1"/>
</dbReference>
<protein>
    <submittedName>
        <fullName evidence="3">SDR family NAD(P)-dependent oxidoreductase</fullName>
    </submittedName>
</protein>
<evidence type="ECO:0000313" key="3">
    <source>
        <dbReference type="EMBL" id="HHE55001.1"/>
    </source>
</evidence>
<dbReference type="InterPro" id="IPR036291">
    <property type="entry name" value="NAD(P)-bd_dom_sf"/>
</dbReference>
<dbReference type="PANTHER" id="PTHR42901">
    <property type="entry name" value="ALCOHOL DEHYDROGENASE"/>
    <property type="match status" value="1"/>
</dbReference>
<proteinExistence type="inferred from homology"/>
<gene>
    <name evidence="3" type="ORF">ENL21_04415</name>
</gene>
<accession>A0A7V5LJ06</accession>
<organism evidence="3">
    <name type="scientific">Caldithrix abyssi</name>
    <dbReference type="NCBI Taxonomy" id="187145"/>
    <lineage>
        <taxon>Bacteria</taxon>
        <taxon>Pseudomonadati</taxon>
        <taxon>Calditrichota</taxon>
        <taxon>Calditrichia</taxon>
        <taxon>Calditrichales</taxon>
        <taxon>Calditrichaceae</taxon>
        <taxon>Caldithrix</taxon>
    </lineage>
</organism>
<dbReference type="Gene3D" id="3.40.50.720">
    <property type="entry name" value="NAD(P)-binding Rossmann-like Domain"/>
    <property type="match status" value="1"/>
</dbReference>
<dbReference type="Proteomes" id="UP000886111">
    <property type="component" value="Unassembled WGS sequence"/>
</dbReference>